<dbReference type="AlphaFoldDB" id="A0A1I5UT71"/>
<evidence type="ECO:0000313" key="3">
    <source>
        <dbReference type="Proteomes" id="UP000198784"/>
    </source>
</evidence>
<dbReference type="Pfam" id="PF08808">
    <property type="entry name" value="RES"/>
    <property type="match status" value="1"/>
</dbReference>
<gene>
    <name evidence="2" type="ORF">SAMN05216190_12726</name>
</gene>
<sequence>MRQTLPAWLRAYRLVSSAFPPISVFEDVLDAADLEQAFLIEGLTNDRLREEAGLLAHVAPEDRVSGPGSSPLMAAFTHVGAISRFTAGQYGVYYCGDSLHTAVAETRYHRERFLRATREPSLELTLRAYVCRVVKALDDIRQDHEHLHDPDPAAYPIAQRFAAERRKQGSWGLLYRSVRHPAGECAALFRPPAASIPHQGVHLRYVWDGKLQRITEVFTLKTIA</sequence>
<dbReference type="InterPro" id="IPR014914">
    <property type="entry name" value="RES_dom"/>
</dbReference>
<keyword evidence="3" id="KW-1185">Reference proteome</keyword>
<dbReference type="Proteomes" id="UP000198784">
    <property type="component" value="Unassembled WGS sequence"/>
</dbReference>
<dbReference type="RefSeq" id="WP_090503633.1">
    <property type="nucleotide sequence ID" value="NZ_FOWX01000027.1"/>
</dbReference>
<dbReference type="OrthoDB" id="9795903at2"/>
<organism evidence="2 3">
    <name type="scientific">Pseudomonas borbori</name>
    <dbReference type="NCBI Taxonomy" id="289003"/>
    <lineage>
        <taxon>Bacteria</taxon>
        <taxon>Pseudomonadati</taxon>
        <taxon>Pseudomonadota</taxon>
        <taxon>Gammaproteobacteria</taxon>
        <taxon>Pseudomonadales</taxon>
        <taxon>Pseudomonadaceae</taxon>
        <taxon>Pseudomonas</taxon>
    </lineage>
</organism>
<accession>A0A1I5UT71</accession>
<dbReference type="STRING" id="289003.SAMN05216190_12726"/>
<evidence type="ECO:0000259" key="1">
    <source>
        <dbReference type="SMART" id="SM00953"/>
    </source>
</evidence>
<evidence type="ECO:0000313" key="2">
    <source>
        <dbReference type="EMBL" id="SFP98465.1"/>
    </source>
</evidence>
<dbReference type="EMBL" id="FOWX01000027">
    <property type="protein sequence ID" value="SFP98465.1"/>
    <property type="molecule type" value="Genomic_DNA"/>
</dbReference>
<proteinExistence type="predicted"/>
<reference evidence="3" key="1">
    <citation type="submission" date="2016-10" db="EMBL/GenBank/DDBJ databases">
        <authorList>
            <person name="Varghese N."/>
            <person name="Submissions S."/>
        </authorList>
    </citation>
    <scope>NUCLEOTIDE SEQUENCE [LARGE SCALE GENOMIC DNA]</scope>
    <source>
        <strain evidence="3">DSM 17834</strain>
    </source>
</reference>
<feature type="domain" description="RES" evidence="1">
    <location>
        <begin position="75"/>
        <end position="200"/>
    </location>
</feature>
<name>A0A1I5UT71_9PSED</name>
<protein>
    <submittedName>
        <fullName evidence="2">RES domain-containing protein</fullName>
    </submittedName>
</protein>
<dbReference type="SMART" id="SM00953">
    <property type="entry name" value="RES"/>
    <property type="match status" value="1"/>
</dbReference>